<name>A0AAP9E914_AGRTU</name>
<organism evidence="2 3">
    <name type="scientific">Agrobacterium tumefaciens</name>
    <dbReference type="NCBI Taxonomy" id="358"/>
    <lineage>
        <taxon>Bacteria</taxon>
        <taxon>Pseudomonadati</taxon>
        <taxon>Pseudomonadota</taxon>
        <taxon>Alphaproteobacteria</taxon>
        <taxon>Hyphomicrobiales</taxon>
        <taxon>Rhizobiaceae</taxon>
        <taxon>Rhizobium/Agrobacterium group</taxon>
        <taxon>Agrobacterium</taxon>
        <taxon>Agrobacterium tumefaciens complex</taxon>
    </lineage>
</organism>
<proteinExistence type="predicted"/>
<evidence type="ECO:0000313" key="2">
    <source>
        <dbReference type="EMBL" id="QDY96680.1"/>
    </source>
</evidence>
<dbReference type="AlphaFoldDB" id="A0AAP9E914"/>
<keyword evidence="1" id="KW-0472">Membrane</keyword>
<feature type="transmembrane region" description="Helical" evidence="1">
    <location>
        <begin position="12"/>
        <end position="31"/>
    </location>
</feature>
<feature type="transmembrane region" description="Helical" evidence="1">
    <location>
        <begin position="121"/>
        <end position="139"/>
    </location>
</feature>
<evidence type="ECO:0000313" key="3">
    <source>
        <dbReference type="Proteomes" id="UP000222296"/>
    </source>
</evidence>
<keyword evidence="1" id="KW-0812">Transmembrane</keyword>
<sequence>MIKSYFYEERAGGLTFIIAGALAIAVAVWGWQHGPFWWGMAWLLAAGALLQISVGITYWWSSPDNLKRIEHLAIQEPARIGREEVPRMQAVLKSYAISLRIEIAVLAAGLALLIFAPHGGAWQGVGMGLAVQTGLVLLMDASAERRAQTYHRWLLRFMANSAERPSKSG</sequence>
<dbReference type="EMBL" id="CP042275">
    <property type="protein sequence ID" value="QDY96680.1"/>
    <property type="molecule type" value="Genomic_DNA"/>
</dbReference>
<keyword evidence="1" id="KW-1133">Transmembrane helix</keyword>
<feature type="transmembrane region" description="Helical" evidence="1">
    <location>
        <begin position="37"/>
        <end position="60"/>
    </location>
</feature>
<evidence type="ECO:0000256" key="1">
    <source>
        <dbReference type="SAM" id="Phobius"/>
    </source>
</evidence>
<accession>A0AAP9E914</accession>
<dbReference type="Proteomes" id="UP000222296">
    <property type="component" value="Chromosome Linear"/>
</dbReference>
<feature type="transmembrane region" description="Helical" evidence="1">
    <location>
        <begin position="97"/>
        <end position="115"/>
    </location>
</feature>
<reference evidence="2 3" key="1">
    <citation type="journal article" date="2017" name="Genome Announc.">
        <title>Draft Genome Sequence of Agrobacterium tumefaciens Biovar 1 Strain 186, Isolated from Walnut.</title>
        <authorList>
            <person name="Poret-Peterson A.T."/>
            <person name="Bhatnagar S."/>
            <person name="McClean A.E."/>
            <person name="Kluepfel D.A."/>
        </authorList>
    </citation>
    <scope>NUCLEOTIDE SEQUENCE [LARGE SCALE GENOMIC DNA]</scope>
    <source>
        <strain evidence="2 3">186</strain>
    </source>
</reference>
<evidence type="ECO:0008006" key="4">
    <source>
        <dbReference type="Google" id="ProtNLM"/>
    </source>
</evidence>
<dbReference type="RefSeq" id="WP_087743115.1">
    <property type="nucleotide sequence ID" value="NZ_CP042275.2"/>
</dbReference>
<gene>
    <name evidence="2" type="ORF">CG010_021445</name>
</gene>
<protein>
    <recommendedName>
        <fullName evidence="4">Transmembrane protein</fullName>
    </recommendedName>
</protein>